<organism evidence="1 2">
    <name type="scientific">Humidesulfovibrio mexicanus</name>
    <dbReference type="NCBI Taxonomy" id="147047"/>
    <lineage>
        <taxon>Bacteria</taxon>
        <taxon>Pseudomonadati</taxon>
        <taxon>Thermodesulfobacteriota</taxon>
        <taxon>Desulfovibrionia</taxon>
        <taxon>Desulfovibrionales</taxon>
        <taxon>Desulfovibrionaceae</taxon>
        <taxon>Humidesulfovibrio</taxon>
    </lineage>
</organism>
<name>A0A238XLG7_9BACT</name>
<evidence type="ECO:0000313" key="1">
    <source>
        <dbReference type="EMBL" id="SNR59522.1"/>
    </source>
</evidence>
<reference evidence="1 2" key="1">
    <citation type="submission" date="2017-06" db="EMBL/GenBank/DDBJ databases">
        <authorList>
            <person name="Kim H.J."/>
            <person name="Triplett B.A."/>
        </authorList>
    </citation>
    <scope>NUCLEOTIDE SEQUENCE [LARGE SCALE GENOMIC DNA]</scope>
    <source>
        <strain evidence="1 2">DSM 13116</strain>
    </source>
</reference>
<dbReference type="RefSeq" id="WP_179216823.1">
    <property type="nucleotide sequence ID" value="NZ_FZOC01000001.1"/>
</dbReference>
<sequence>MDLKKEFEGMLEKLRAHVEPAIVAPRARLADCEAKLARLKGHEKDIAARLEKLPREKESLLSQISRGMAAGEDVGQLRRKIKDTESEFAELKDIEGVLRREGLPRANGDCESAKAVLRDAVREAVREVRAEYVNSARGFFAELAAADEQWRAALIAVLHEVGSVSSREFSGEDYLVPYPLSHQLRVQSDDFK</sequence>
<dbReference type="Proteomes" id="UP000198324">
    <property type="component" value="Unassembled WGS sequence"/>
</dbReference>
<accession>A0A238XLG7</accession>
<proteinExistence type="predicted"/>
<dbReference type="EMBL" id="FZOC01000001">
    <property type="protein sequence ID" value="SNR59522.1"/>
    <property type="molecule type" value="Genomic_DNA"/>
</dbReference>
<dbReference type="AlphaFoldDB" id="A0A238XLG7"/>
<keyword evidence="2" id="KW-1185">Reference proteome</keyword>
<gene>
    <name evidence="1" type="ORF">SAMN04488503_0233</name>
</gene>
<protein>
    <submittedName>
        <fullName evidence="1">Uncharacterized protein</fullName>
    </submittedName>
</protein>
<evidence type="ECO:0000313" key="2">
    <source>
        <dbReference type="Proteomes" id="UP000198324"/>
    </source>
</evidence>